<dbReference type="HAMAP" id="MF_00037">
    <property type="entry name" value="MurB"/>
    <property type="match status" value="1"/>
</dbReference>
<dbReference type="Gene3D" id="3.90.190.20">
    <property type="entry name" value="Mur ligase, C-terminal domain"/>
    <property type="match status" value="1"/>
</dbReference>
<dbReference type="EC" id="1.3.1.98" evidence="20"/>
<evidence type="ECO:0000256" key="6">
    <source>
        <dbReference type="ARBA" id="ARBA00022598"/>
    </source>
</evidence>
<evidence type="ECO:0000256" key="20">
    <source>
        <dbReference type="HAMAP-Rule" id="MF_00037"/>
    </source>
</evidence>
<dbReference type="Pfam" id="PF01225">
    <property type="entry name" value="Mur_ligase"/>
    <property type="match status" value="1"/>
</dbReference>
<keyword evidence="6 21" id="KW-0436">Ligase</keyword>
<keyword evidence="13 21" id="KW-0133">Cell shape</keyword>
<gene>
    <name evidence="21 22" type="primary">murC</name>
    <name evidence="20" type="synonym">murB</name>
    <name evidence="22" type="ORF">G3M56_005670</name>
</gene>
<keyword evidence="8 20" id="KW-0285">Flavoprotein</keyword>
<evidence type="ECO:0000256" key="4">
    <source>
        <dbReference type="ARBA" id="ARBA00004752"/>
    </source>
</evidence>
<dbReference type="InterPro" id="IPR013221">
    <property type="entry name" value="Mur_ligase_cen"/>
</dbReference>
<dbReference type="GO" id="GO:0051301">
    <property type="term" value="P:cell division"/>
    <property type="evidence" value="ECO:0007669"/>
    <property type="project" value="UniProtKB-KW"/>
</dbReference>
<dbReference type="EMBL" id="CP066776">
    <property type="protein sequence ID" value="QQL46375.1"/>
    <property type="molecule type" value="Genomic_DNA"/>
</dbReference>
<dbReference type="UniPathway" id="UPA00219"/>
<keyword evidence="17 21" id="KW-0961">Cell wall biogenesis/degradation</keyword>
<dbReference type="SUPFAM" id="SSF53623">
    <property type="entry name" value="MurD-like peptide ligases, catalytic domain"/>
    <property type="match status" value="1"/>
</dbReference>
<keyword evidence="9 21" id="KW-0547">Nucleotide-binding</keyword>
<dbReference type="PANTHER" id="PTHR43445">
    <property type="entry name" value="UDP-N-ACETYLMURAMATE--L-ALANINE LIGASE-RELATED"/>
    <property type="match status" value="1"/>
</dbReference>
<comment type="similarity">
    <text evidence="20">Belongs to the MurB family.</text>
</comment>
<evidence type="ECO:0000256" key="2">
    <source>
        <dbReference type="ARBA" id="ARBA00003921"/>
    </source>
</evidence>
<dbReference type="Gene3D" id="3.40.1190.10">
    <property type="entry name" value="Mur-like, catalytic domain"/>
    <property type="match status" value="1"/>
</dbReference>
<keyword evidence="11 21" id="KW-0067">ATP-binding</keyword>
<evidence type="ECO:0000256" key="17">
    <source>
        <dbReference type="ARBA" id="ARBA00023316"/>
    </source>
</evidence>
<comment type="catalytic activity">
    <reaction evidence="19 20">
        <text>UDP-N-acetyl-alpha-D-muramate + NADP(+) = UDP-N-acetyl-3-O-(1-carboxyvinyl)-alpha-D-glucosamine + NADPH + H(+)</text>
        <dbReference type="Rhea" id="RHEA:12248"/>
        <dbReference type="ChEBI" id="CHEBI:15378"/>
        <dbReference type="ChEBI" id="CHEBI:57783"/>
        <dbReference type="ChEBI" id="CHEBI:58349"/>
        <dbReference type="ChEBI" id="CHEBI:68483"/>
        <dbReference type="ChEBI" id="CHEBI:70757"/>
        <dbReference type="EC" id="1.3.1.98"/>
    </reaction>
</comment>
<dbReference type="Gene3D" id="3.30.43.10">
    <property type="entry name" value="Uridine Diphospho-n-acetylenolpyruvylglucosamine Reductase, domain 2"/>
    <property type="match status" value="1"/>
</dbReference>
<comment type="function">
    <text evidence="2 21">Cell wall formation.</text>
</comment>
<keyword evidence="12 20" id="KW-0521">NADP</keyword>
<evidence type="ECO:0000256" key="19">
    <source>
        <dbReference type="ARBA" id="ARBA00048914"/>
    </source>
</evidence>
<dbReference type="GO" id="GO:0009252">
    <property type="term" value="P:peptidoglycan biosynthetic process"/>
    <property type="evidence" value="ECO:0007669"/>
    <property type="project" value="UniProtKB-UniRule"/>
</dbReference>
<keyword evidence="7 21" id="KW-0132">Cell division</keyword>
<dbReference type="Proteomes" id="UP000475117">
    <property type="component" value="Chromosome"/>
</dbReference>
<feature type="active site" evidence="20">
    <location>
        <position position="756"/>
    </location>
</feature>
<keyword evidence="10 20" id="KW-0274">FAD</keyword>
<dbReference type="InterPro" id="IPR016166">
    <property type="entry name" value="FAD-bd_PCMH"/>
</dbReference>
<dbReference type="GO" id="GO:0008762">
    <property type="term" value="F:UDP-N-acetylmuramate dehydrogenase activity"/>
    <property type="evidence" value="ECO:0007669"/>
    <property type="project" value="UniProtKB-UniRule"/>
</dbReference>
<feature type="active site" evidence="20">
    <location>
        <position position="638"/>
    </location>
</feature>
<dbReference type="SUPFAM" id="SSF51984">
    <property type="entry name" value="MurCD N-terminal domain"/>
    <property type="match status" value="1"/>
</dbReference>
<dbReference type="SUPFAM" id="SSF56176">
    <property type="entry name" value="FAD-binding/transporter-associated domain-like"/>
    <property type="match status" value="1"/>
</dbReference>
<dbReference type="SUPFAM" id="SSF56194">
    <property type="entry name" value="Uridine diphospho-N-Acetylenolpyruvylglucosamine reductase, MurB, C-terminal domain"/>
    <property type="match status" value="1"/>
</dbReference>
<dbReference type="EC" id="6.3.2.8" evidence="21"/>
<protein>
    <recommendedName>
        <fullName evidence="20 21">Multifunctional fusion protein</fullName>
    </recommendedName>
    <domain>
        <recommendedName>
            <fullName evidence="20">UDP-N-acetylenolpyruvoylglucosamine reductase</fullName>
            <ecNumber evidence="20">1.3.1.98</ecNumber>
        </recommendedName>
        <alternativeName>
            <fullName evidence="20">UDP-N-acetylmuramate dehydrogenase</fullName>
        </alternativeName>
    </domain>
    <domain>
        <recommendedName>
            <fullName evidence="21">UDP-N-acetylmuramate--L-alanine ligase</fullName>
            <ecNumber evidence="21">6.3.2.8</ecNumber>
        </recommendedName>
        <alternativeName>
            <fullName evidence="21">UDP-N-acetylmuramoyl-L-alanine synthetase</fullName>
        </alternativeName>
    </domain>
</protein>
<reference evidence="22 23" key="1">
    <citation type="submission" date="2020-12" db="EMBL/GenBank/DDBJ databases">
        <title>Sulforoseuscoccus oceanibium gen. nov., sp. nov., a representative of the phylum Verrucomicrobia with special cytoplasmic membrane, and proposal of Sulforoseuscoccusaceae fam. nov.</title>
        <authorList>
            <person name="Xi F."/>
        </authorList>
    </citation>
    <scope>NUCLEOTIDE SEQUENCE [LARGE SCALE GENOMIC DNA]</scope>
    <source>
        <strain evidence="22 23">T37</strain>
    </source>
</reference>
<dbReference type="Pfam" id="PF02873">
    <property type="entry name" value="MurB_C"/>
    <property type="match status" value="1"/>
</dbReference>
<dbReference type="GO" id="GO:0005737">
    <property type="term" value="C:cytoplasm"/>
    <property type="evidence" value="ECO:0007669"/>
    <property type="project" value="UniProtKB-SubCell"/>
</dbReference>
<dbReference type="InterPro" id="IPR036615">
    <property type="entry name" value="Mur_ligase_C_dom_sf"/>
</dbReference>
<dbReference type="NCBIfam" id="NF010480">
    <property type="entry name" value="PRK13905.1"/>
    <property type="match status" value="1"/>
</dbReference>
<dbReference type="Pfam" id="PF08245">
    <property type="entry name" value="Mur_ligase_M"/>
    <property type="match status" value="1"/>
</dbReference>
<dbReference type="PANTHER" id="PTHR43445:SF3">
    <property type="entry name" value="UDP-N-ACETYLMURAMATE--L-ALANINE LIGASE"/>
    <property type="match status" value="1"/>
</dbReference>
<sequence>MNSLASGDRRLDVHLIGVAGSGMSGIAGMMLELGHAVSGSDRVSSAEVERLQGLGLRFTSPQTPASVNGADIVIYSSAIRPGNVAYDAAAAAGLPMVRRADALAAVLNARRGVVVAGTHGKTTTSSLTAHVLRTGKVESGHYVGAEIPVLGTNAHVAENGGYFVAEGDESDGTLVKYHPEHTILLNIEEEHLDFYSGLDEINQVFKTLCDQTSGTVYFCGADANAAALCRGRERTVSYGWDEDCDLYATNVHFNRRETAFNVVRNGEDLGEFLLGVPGRHNVLNAMAAIAVAQDLGVDAAAIRDALRTFHGARRRFESRYRSERFSVVDDYGHHPTEIAATMEAARALNPQRILTLFQPHRYSRTQRLRDEFGRSFWMADQLVVSDIYPASEQPIPGITGQTVADAVGECAQRDDLTVRAQYVPTLKQARLTIGNLARPGDMLITLGAGNVHECAVPLARDLKTLESLVAASGESEMKARLYEPMKKHTTIRIGGPAQFWVEPTTFDGFAGIVRYCREHEIPVRVVGRGSNLLVRDGGIPGVVIHPNGGEFSEVKTSGTRITAGVGTRFKKLTAVARDQGIAGFEWMEGIPGNVGGGLRMNAGAMGTSTFDQVVSVLLINRKGELEWRPASKMVAQYRNVAELVDEYALAATFEGQEGDRDAIDELIAESKDKRKSSQPVAASAGCIFKNPEPCPAGKLVDELGMKGSSVGKIRVSDIHGNFIVNEGGGTAREMLQLIERIKSEARASRGIEMETEVQIIGEDEVNF</sequence>
<dbReference type="GO" id="GO:0008360">
    <property type="term" value="P:regulation of cell shape"/>
    <property type="evidence" value="ECO:0007669"/>
    <property type="project" value="UniProtKB-KW"/>
</dbReference>
<keyword evidence="23" id="KW-1185">Reference proteome</keyword>
<evidence type="ECO:0000313" key="22">
    <source>
        <dbReference type="EMBL" id="QQL46375.1"/>
    </source>
</evidence>
<dbReference type="Gene3D" id="3.90.78.10">
    <property type="entry name" value="UDP-N-acetylenolpyruvoylglucosamine reductase, C-terminal domain"/>
    <property type="match status" value="1"/>
</dbReference>
<dbReference type="NCBIfam" id="TIGR00179">
    <property type="entry name" value="murB"/>
    <property type="match status" value="1"/>
</dbReference>
<evidence type="ECO:0000256" key="12">
    <source>
        <dbReference type="ARBA" id="ARBA00022857"/>
    </source>
</evidence>
<dbReference type="InterPro" id="IPR036635">
    <property type="entry name" value="MurB_C_sf"/>
</dbReference>
<dbReference type="HAMAP" id="MF_00046">
    <property type="entry name" value="MurC"/>
    <property type="match status" value="1"/>
</dbReference>
<dbReference type="InterPro" id="IPR011601">
    <property type="entry name" value="MurB_C"/>
</dbReference>
<organism evidence="22 23">
    <name type="scientific">Sulfuriroseicoccus oceanibius</name>
    <dbReference type="NCBI Taxonomy" id="2707525"/>
    <lineage>
        <taxon>Bacteria</taxon>
        <taxon>Pseudomonadati</taxon>
        <taxon>Verrucomicrobiota</taxon>
        <taxon>Verrucomicrobiia</taxon>
        <taxon>Verrucomicrobiales</taxon>
        <taxon>Verrucomicrobiaceae</taxon>
        <taxon>Sulfuriroseicoccus</taxon>
    </lineage>
</organism>
<feature type="active site" description="Proton donor" evidence="20">
    <location>
        <position position="686"/>
    </location>
</feature>
<evidence type="ECO:0000256" key="5">
    <source>
        <dbReference type="ARBA" id="ARBA00022490"/>
    </source>
</evidence>
<dbReference type="AlphaFoldDB" id="A0A6B3LAL3"/>
<evidence type="ECO:0000256" key="1">
    <source>
        <dbReference type="ARBA" id="ARBA00001974"/>
    </source>
</evidence>
<evidence type="ECO:0000256" key="10">
    <source>
        <dbReference type="ARBA" id="ARBA00022827"/>
    </source>
</evidence>
<dbReference type="GO" id="GO:0071555">
    <property type="term" value="P:cell wall organization"/>
    <property type="evidence" value="ECO:0007669"/>
    <property type="project" value="UniProtKB-KW"/>
</dbReference>
<comment type="cofactor">
    <cofactor evidence="1 20">
        <name>FAD</name>
        <dbReference type="ChEBI" id="CHEBI:57692"/>
    </cofactor>
</comment>
<dbReference type="Gene3D" id="3.40.50.720">
    <property type="entry name" value="NAD(P)-binding Rossmann-like Domain"/>
    <property type="match status" value="1"/>
</dbReference>
<evidence type="ECO:0000256" key="7">
    <source>
        <dbReference type="ARBA" id="ARBA00022618"/>
    </source>
</evidence>
<dbReference type="PROSITE" id="PS51387">
    <property type="entry name" value="FAD_PCMH"/>
    <property type="match status" value="1"/>
</dbReference>
<dbReference type="InterPro" id="IPR016167">
    <property type="entry name" value="FAD-bd_PCMH_sub1"/>
</dbReference>
<evidence type="ECO:0000256" key="15">
    <source>
        <dbReference type="ARBA" id="ARBA00023002"/>
    </source>
</evidence>
<evidence type="ECO:0000313" key="23">
    <source>
        <dbReference type="Proteomes" id="UP000475117"/>
    </source>
</evidence>
<dbReference type="InterPro" id="IPR004101">
    <property type="entry name" value="Mur_ligase_C"/>
</dbReference>
<dbReference type="SUPFAM" id="SSF53244">
    <property type="entry name" value="MurD-like peptide ligases, peptide-binding domain"/>
    <property type="match status" value="1"/>
</dbReference>
<dbReference type="KEGG" id="soa:G3M56_005670"/>
<evidence type="ECO:0000256" key="3">
    <source>
        <dbReference type="ARBA" id="ARBA00004496"/>
    </source>
</evidence>
<dbReference type="GO" id="GO:0005524">
    <property type="term" value="F:ATP binding"/>
    <property type="evidence" value="ECO:0007669"/>
    <property type="project" value="UniProtKB-UniRule"/>
</dbReference>
<keyword evidence="16 21" id="KW-0131">Cell cycle</keyword>
<keyword evidence="14 21" id="KW-0573">Peptidoglycan synthesis</keyword>
<comment type="catalytic activity">
    <reaction evidence="18 21">
        <text>UDP-N-acetyl-alpha-D-muramate + L-alanine + ATP = UDP-N-acetyl-alpha-D-muramoyl-L-alanine + ADP + phosphate + H(+)</text>
        <dbReference type="Rhea" id="RHEA:23372"/>
        <dbReference type="ChEBI" id="CHEBI:15378"/>
        <dbReference type="ChEBI" id="CHEBI:30616"/>
        <dbReference type="ChEBI" id="CHEBI:43474"/>
        <dbReference type="ChEBI" id="CHEBI:57972"/>
        <dbReference type="ChEBI" id="CHEBI:70757"/>
        <dbReference type="ChEBI" id="CHEBI:83898"/>
        <dbReference type="ChEBI" id="CHEBI:456216"/>
        <dbReference type="EC" id="6.3.2.8"/>
    </reaction>
</comment>
<dbReference type="InterPro" id="IPR016169">
    <property type="entry name" value="FAD-bd_PCMH_sub2"/>
</dbReference>
<keyword evidence="5 21" id="KW-0963">Cytoplasm</keyword>
<dbReference type="InterPro" id="IPR005758">
    <property type="entry name" value="UDP-N-AcMur_Ala_ligase_MurC"/>
</dbReference>
<evidence type="ECO:0000256" key="18">
    <source>
        <dbReference type="ARBA" id="ARBA00047833"/>
    </source>
</evidence>
<evidence type="ECO:0000256" key="11">
    <source>
        <dbReference type="ARBA" id="ARBA00022840"/>
    </source>
</evidence>
<evidence type="ECO:0000256" key="16">
    <source>
        <dbReference type="ARBA" id="ARBA00023306"/>
    </source>
</evidence>
<dbReference type="Gene3D" id="3.30.465.10">
    <property type="match status" value="1"/>
</dbReference>
<accession>A0A6B3LAL3</accession>
<dbReference type="InterPro" id="IPR036318">
    <property type="entry name" value="FAD-bd_PCMH-like_sf"/>
</dbReference>
<dbReference type="GO" id="GO:0008763">
    <property type="term" value="F:UDP-N-acetylmuramate-L-alanine ligase activity"/>
    <property type="evidence" value="ECO:0007669"/>
    <property type="project" value="UniProtKB-UniRule"/>
</dbReference>
<dbReference type="InterPro" id="IPR000713">
    <property type="entry name" value="Mur_ligase_N"/>
</dbReference>
<evidence type="ECO:0000256" key="13">
    <source>
        <dbReference type="ARBA" id="ARBA00022960"/>
    </source>
</evidence>
<dbReference type="NCBIfam" id="TIGR01082">
    <property type="entry name" value="murC"/>
    <property type="match status" value="1"/>
</dbReference>
<evidence type="ECO:0000256" key="9">
    <source>
        <dbReference type="ARBA" id="ARBA00022741"/>
    </source>
</evidence>
<keyword evidence="15 20" id="KW-0560">Oxidoreductase</keyword>
<dbReference type="InterPro" id="IPR050061">
    <property type="entry name" value="MurCDEF_pg_biosynth"/>
</dbReference>
<comment type="similarity">
    <text evidence="21">Belongs to the MurCDEF family.</text>
</comment>
<comment type="subcellular location">
    <subcellularLocation>
        <location evidence="3 21">Cytoplasm</location>
    </subcellularLocation>
</comment>
<dbReference type="InterPro" id="IPR003170">
    <property type="entry name" value="MurB"/>
</dbReference>
<dbReference type="InterPro" id="IPR006094">
    <property type="entry name" value="Oxid_FAD_bind_N"/>
</dbReference>
<feature type="binding site" evidence="21">
    <location>
        <begin position="117"/>
        <end position="123"/>
    </location>
    <ligand>
        <name>ATP</name>
        <dbReference type="ChEBI" id="CHEBI:30616"/>
    </ligand>
</feature>
<evidence type="ECO:0000256" key="8">
    <source>
        <dbReference type="ARBA" id="ARBA00022630"/>
    </source>
</evidence>
<dbReference type="Pfam" id="PF01565">
    <property type="entry name" value="FAD_binding_4"/>
    <property type="match status" value="1"/>
</dbReference>
<evidence type="ECO:0000256" key="21">
    <source>
        <dbReference type="HAMAP-Rule" id="MF_00046"/>
    </source>
</evidence>
<evidence type="ECO:0000256" key="14">
    <source>
        <dbReference type="ARBA" id="ARBA00022984"/>
    </source>
</evidence>
<name>A0A6B3LAL3_9BACT</name>
<dbReference type="Pfam" id="PF02875">
    <property type="entry name" value="Mur_ligase_C"/>
    <property type="match status" value="1"/>
</dbReference>
<dbReference type="InterPro" id="IPR036565">
    <property type="entry name" value="Mur-like_cat_sf"/>
</dbReference>
<comment type="pathway">
    <text evidence="4 21">Cell wall biogenesis; peptidoglycan biosynthesis.</text>
</comment>
<proteinExistence type="inferred from homology"/>
<dbReference type="GO" id="GO:0071949">
    <property type="term" value="F:FAD binding"/>
    <property type="evidence" value="ECO:0007669"/>
    <property type="project" value="InterPro"/>
</dbReference>